<feature type="compositionally biased region" description="Polar residues" evidence="1">
    <location>
        <begin position="96"/>
        <end position="118"/>
    </location>
</feature>
<feature type="region of interest" description="Disordered" evidence="1">
    <location>
        <begin position="33"/>
        <end position="52"/>
    </location>
</feature>
<evidence type="ECO:0000256" key="1">
    <source>
        <dbReference type="SAM" id="MobiDB-lite"/>
    </source>
</evidence>
<dbReference type="AlphaFoldDB" id="A0A6B0UY85"/>
<name>A0A6B0UY85_IXORI</name>
<protein>
    <submittedName>
        <fullName evidence="2">Putative secreted protein</fullName>
    </submittedName>
</protein>
<dbReference type="EMBL" id="GIFC01012734">
    <property type="protein sequence ID" value="MXU94817.1"/>
    <property type="molecule type" value="Transcribed_RNA"/>
</dbReference>
<accession>A0A6B0UY85</accession>
<reference evidence="2" key="1">
    <citation type="submission" date="2019-12" db="EMBL/GenBank/DDBJ databases">
        <title>An insight into the sialome of adult female Ixodes ricinus ticks feeding for 6 days.</title>
        <authorList>
            <person name="Perner J."/>
            <person name="Ribeiro J.M.C."/>
        </authorList>
    </citation>
    <scope>NUCLEOTIDE SEQUENCE</scope>
    <source>
        <strain evidence="2">Semi-engorged</strain>
        <tissue evidence="2">Salivary glands</tissue>
    </source>
</reference>
<sequence length="171" mass="19417">MAPSRLGRLSEAALRSLWAMLWPRLVWQRSPVKPRAHRHEGSSSSWGEGRQVPWLKQKPLQVVLCSHCTPAQPWEHLQRGRPPEAWQRPPWRQGKWRQTSARRPSQRSPVKPAGQTQRCARPPSRSVVTQVAPCRQPQEPPPGGRQSPPGMPGGQAQGSFLRPRQVPPFRQ</sequence>
<feature type="region of interest" description="Disordered" evidence="1">
    <location>
        <begin position="73"/>
        <end position="171"/>
    </location>
</feature>
<proteinExistence type="predicted"/>
<evidence type="ECO:0000313" key="2">
    <source>
        <dbReference type="EMBL" id="MXU94817.1"/>
    </source>
</evidence>
<organism evidence="2">
    <name type="scientific">Ixodes ricinus</name>
    <name type="common">Common tick</name>
    <name type="synonym">Acarus ricinus</name>
    <dbReference type="NCBI Taxonomy" id="34613"/>
    <lineage>
        <taxon>Eukaryota</taxon>
        <taxon>Metazoa</taxon>
        <taxon>Ecdysozoa</taxon>
        <taxon>Arthropoda</taxon>
        <taxon>Chelicerata</taxon>
        <taxon>Arachnida</taxon>
        <taxon>Acari</taxon>
        <taxon>Parasitiformes</taxon>
        <taxon>Ixodida</taxon>
        <taxon>Ixodoidea</taxon>
        <taxon>Ixodidae</taxon>
        <taxon>Ixodinae</taxon>
        <taxon>Ixodes</taxon>
    </lineage>
</organism>